<evidence type="ECO:0000256" key="1">
    <source>
        <dbReference type="SAM" id="Phobius"/>
    </source>
</evidence>
<accession>A0ABU2RY86</accession>
<name>A0ABU2RY86_9ACTN</name>
<organism evidence="2 3">
    <name type="scientific">Streptomyces johnsoniae</name>
    <dbReference type="NCBI Taxonomy" id="3075532"/>
    <lineage>
        <taxon>Bacteria</taxon>
        <taxon>Bacillati</taxon>
        <taxon>Actinomycetota</taxon>
        <taxon>Actinomycetes</taxon>
        <taxon>Kitasatosporales</taxon>
        <taxon>Streptomycetaceae</taxon>
        <taxon>Streptomyces</taxon>
    </lineage>
</organism>
<keyword evidence="1" id="KW-1133">Transmembrane helix</keyword>
<proteinExistence type="predicted"/>
<keyword evidence="1" id="KW-0472">Membrane</keyword>
<sequence length="164" mass="17207">MSSAVAKRSRVRRAGERAFGALLLARLAVMWLLALLLVVAGAWASFDTARHSVVTDGRERGTMLLADCDRQACRGPFDGTGETVVLEQTVARQEGEHLAVALIPGGDEVVRTGWAGALYGSLPLFGALLLASLVIGGGLRMYRTAVSAAATALALIAATFALWI</sequence>
<keyword evidence="1" id="KW-0812">Transmembrane</keyword>
<dbReference type="Proteomes" id="UP001183615">
    <property type="component" value="Unassembled WGS sequence"/>
</dbReference>
<dbReference type="RefSeq" id="WP_311615775.1">
    <property type="nucleotide sequence ID" value="NZ_JAVREV010000002.1"/>
</dbReference>
<reference evidence="3" key="1">
    <citation type="submission" date="2023-07" db="EMBL/GenBank/DDBJ databases">
        <title>30 novel species of actinomycetes from the DSMZ collection.</title>
        <authorList>
            <person name="Nouioui I."/>
        </authorList>
    </citation>
    <scope>NUCLEOTIDE SEQUENCE [LARGE SCALE GENOMIC DNA]</scope>
    <source>
        <strain evidence="3">DSM 41886</strain>
    </source>
</reference>
<evidence type="ECO:0008006" key="4">
    <source>
        <dbReference type="Google" id="ProtNLM"/>
    </source>
</evidence>
<keyword evidence="3" id="KW-1185">Reference proteome</keyword>
<dbReference type="EMBL" id="JAVREV010000002">
    <property type="protein sequence ID" value="MDT0441729.1"/>
    <property type="molecule type" value="Genomic_DNA"/>
</dbReference>
<feature type="transmembrane region" description="Helical" evidence="1">
    <location>
        <begin position="21"/>
        <end position="46"/>
    </location>
</feature>
<evidence type="ECO:0000313" key="2">
    <source>
        <dbReference type="EMBL" id="MDT0441729.1"/>
    </source>
</evidence>
<feature type="transmembrane region" description="Helical" evidence="1">
    <location>
        <begin position="142"/>
        <end position="163"/>
    </location>
</feature>
<protein>
    <recommendedName>
        <fullName evidence="4">Integral membrane protein</fullName>
    </recommendedName>
</protein>
<evidence type="ECO:0000313" key="3">
    <source>
        <dbReference type="Proteomes" id="UP001183615"/>
    </source>
</evidence>
<comment type="caution">
    <text evidence="2">The sequence shown here is derived from an EMBL/GenBank/DDBJ whole genome shotgun (WGS) entry which is preliminary data.</text>
</comment>
<gene>
    <name evidence="2" type="ORF">RM779_03825</name>
</gene>
<feature type="transmembrane region" description="Helical" evidence="1">
    <location>
        <begin position="114"/>
        <end position="135"/>
    </location>
</feature>